<reference evidence="3" key="1">
    <citation type="submission" date="2022-07" db="EMBL/GenBank/DDBJ databases">
        <title>Phylogenomic reconstructions and comparative analyses of Kickxellomycotina fungi.</title>
        <authorList>
            <person name="Reynolds N.K."/>
            <person name="Stajich J.E."/>
            <person name="Barry K."/>
            <person name="Grigoriev I.V."/>
            <person name="Crous P."/>
            <person name="Smith M.E."/>
        </authorList>
    </citation>
    <scope>NUCLEOTIDE SEQUENCE</scope>
    <source>
        <strain evidence="3">NRRL 1565</strain>
    </source>
</reference>
<dbReference type="Pfam" id="PF01399">
    <property type="entry name" value="PCI"/>
    <property type="match status" value="1"/>
</dbReference>
<dbReference type="InterPro" id="IPR036390">
    <property type="entry name" value="WH_DNA-bd_sf"/>
</dbReference>
<evidence type="ECO:0000259" key="2">
    <source>
        <dbReference type="PROSITE" id="PS50250"/>
    </source>
</evidence>
<dbReference type="Proteomes" id="UP001140094">
    <property type="component" value="Unassembled WGS sequence"/>
</dbReference>
<gene>
    <name evidence="3" type="ORF">H4R20_002133</name>
</gene>
<dbReference type="AlphaFoldDB" id="A0A9W8LTW3"/>
<feature type="region of interest" description="Disordered" evidence="1">
    <location>
        <begin position="1"/>
        <end position="30"/>
    </location>
</feature>
<evidence type="ECO:0000313" key="3">
    <source>
        <dbReference type="EMBL" id="KAJ2805327.1"/>
    </source>
</evidence>
<dbReference type="OrthoDB" id="194139at2759"/>
<feature type="domain" description="PCI" evidence="2">
    <location>
        <begin position="247"/>
        <end position="416"/>
    </location>
</feature>
<proteinExistence type="predicted"/>
<protein>
    <recommendedName>
        <fullName evidence="2">PCI domain-containing protein</fullName>
    </recommendedName>
</protein>
<dbReference type="EMBL" id="JANBUO010000300">
    <property type="protein sequence ID" value="KAJ2805327.1"/>
    <property type="molecule type" value="Genomic_DNA"/>
</dbReference>
<dbReference type="SUPFAM" id="SSF46785">
    <property type="entry name" value="Winged helix' DNA-binding domain"/>
    <property type="match status" value="1"/>
</dbReference>
<sequence length="443" mass="50792">MSDEDFMLEDEEDFGFEYEEDEGSEEENGIENKYYNAKAHREDYATAKAEFEQIVAEDQQTGPGDWGFKATKQIIKLCLRERKLDEVLEFYDKMLDFVRNSLVARNYAEKSINNMLERVSSNTEDAFSREFYQRTLNVLKGSSSDRLWLRTSLRLANILLGQKEYTELEELLTELRRSCEDSSGNLIMERGTQLLEVNSIFLHMYEEQGNTKKLKETYLQCEAVTSAVPHPRIMGYIYKCGGKIHMSEHNWAKAQTCFFEAFRHYNEAGTDDRVSALKYVLLASMLSESEVNPLSSPEAKAHENDPTIKAITKLVSAYEKRDVQAFEEISSSNESVITEDPFIADYIADLRRIFLIQVLEGIAIPYTRVRIEALANRICTSVPETEQLLISLILDRRLNASIDQENGVLLMQQETTDVSQYKSLDSWAVKLTALMQSSYGIIG</sequence>
<name>A0A9W8LTW3_9FUNG</name>
<dbReference type="PANTHER" id="PTHR10678">
    <property type="entry name" value="26S PROTEASOME NON-ATPASE REGULATORY SUBUNIT 11/COP9 SIGNALOSOME COMPLEX SUBUNIT 2"/>
    <property type="match status" value="1"/>
</dbReference>
<dbReference type="SMART" id="SM00753">
    <property type="entry name" value="PAM"/>
    <property type="match status" value="1"/>
</dbReference>
<organism evidence="3 4">
    <name type="scientific">Coemansia guatemalensis</name>
    <dbReference type="NCBI Taxonomy" id="2761395"/>
    <lineage>
        <taxon>Eukaryota</taxon>
        <taxon>Fungi</taxon>
        <taxon>Fungi incertae sedis</taxon>
        <taxon>Zoopagomycota</taxon>
        <taxon>Kickxellomycotina</taxon>
        <taxon>Kickxellomycetes</taxon>
        <taxon>Kickxellales</taxon>
        <taxon>Kickxellaceae</taxon>
        <taxon>Coemansia</taxon>
    </lineage>
</organism>
<comment type="caution">
    <text evidence="3">The sequence shown here is derived from an EMBL/GenBank/DDBJ whole genome shotgun (WGS) entry which is preliminary data.</text>
</comment>
<dbReference type="InterPro" id="IPR000717">
    <property type="entry name" value="PCI_dom"/>
</dbReference>
<dbReference type="SMART" id="SM00088">
    <property type="entry name" value="PINT"/>
    <property type="match status" value="1"/>
</dbReference>
<dbReference type="InterPro" id="IPR050871">
    <property type="entry name" value="26S_Proteasome/COP9_Components"/>
</dbReference>
<dbReference type="PROSITE" id="PS50250">
    <property type="entry name" value="PCI"/>
    <property type="match status" value="1"/>
</dbReference>
<evidence type="ECO:0000313" key="4">
    <source>
        <dbReference type="Proteomes" id="UP001140094"/>
    </source>
</evidence>
<dbReference type="Gene3D" id="1.25.40.570">
    <property type="match status" value="1"/>
</dbReference>
<keyword evidence="4" id="KW-1185">Reference proteome</keyword>
<evidence type="ECO:0000256" key="1">
    <source>
        <dbReference type="SAM" id="MobiDB-lite"/>
    </source>
</evidence>
<accession>A0A9W8LTW3</accession>
<feature type="compositionally biased region" description="Acidic residues" evidence="1">
    <location>
        <begin position="1"/>
        <end position="29"/>
    </location>
</feature>